<dbReference type="GO" id="GO:0031676">
    <property type="term" value="C:plasma membrane-derived thylakoid membrane"/>
    <property type="evidence" value="ECO:0007669"/>
    <property type="project" value="UniProtKB-SubCell"/>
</dbReference>
<accession>A0A6B3NAV9</accession>
<evidence type="ECO:0000256" key="5">
    <source>
        <dbReference type="ARBA" id="ARBA00023078"/>
    </source>
</evidence>
<comment type="similarity">
    <text evidence="7">Belongs to the phycobilisome linker protein family.</text>
</comment>
<evidence type="ECO:0000256" key="6">
    <source>
        <dbReference type="ARBA" id="ARBA00023136"/>
    </source>
</evidence>
<name>A0A6B3NAV9_9CYAN</name>
<dbReference type="Gene3D" id="1.10.3130.20">
    <property type="entry name" value="Phycobilisome linker domain"/>
    <property type="match status" value="1"/>
</dbReference>
<keyword evidence="3" id="KW-0042">Antenna complex</keyword>
<dbReference type="GO" id="GO:0030089">
    <property type="term" value="C:phycobilisome"/>
    <property type="evidence" value="ECO:0007669"/>
    <property type="project" value="UniProtKB-UniRule"/>
</dbReference>
<organism evidence="10">
    <name type="scientific">Symploca sp. SIO1C4</name>
    <dbReference type="NCBI Taxonomy" id="2607765"/>
    <lineage>
        <taxon>Bacteria</taxon>
        <taxon>Bacillati</taxon>
        <taxon>Cyanobacteriota</taxon>
        <taxon>Cyanophyceae</taxon>
        <taxon>Coleofasciculales</taxon>
        <taxon>Coleofasciculaceae</taxon>
        <taxon>Symploca</taxon>
    </lineage>
</organism>
<evidence type="ECO:0000256" key="7">
    <source>
        <dbReference type="PROSITE-ProRule" id="PRU00775"/>
    </source>
</evidence>
<dbReference type="InterPro" id="IPR008213">
    <property type="entry name" value="CpcD-like_dom"/>
</dbReference>
<dbReference type="PIRSF" id="PIRSF005898">
    <property type="entry name" value="Phycobilisome_CpeC/CpcI"/>
    <property type="match status" value="1"/>
</dbReference>
<comment type="subcellular location">
    <subcellularLocation>
        <location evidence="1">Cellular thylakoid membrane</location>
        <topology evidence="1">Peripheral membrane protein</topology>
        <orientation evidence="1">Cytoplasmic side</orientation>
    </subcellularLocation>
</comment>
<evidence type="ECO:0000256" key="3">
    <source>
        <dbReference type="ARBA" id="ARBA00022549"/>
    </source>
</evidence>
<protein>
    <submittedName>
        <fullName evidence="10">Photosystem I reaction center subunit XII</fullName>
    </submittedName>
</protein>
<keyword evidence="5" id="KW-0793">Thylakoid</keyword>
<dbReference type="PANTHER" id="PTHR34011:SF6">
    <property type="entry name" value="PHYCOBILIPROTEIN APCE"/>
    <property type="match status" value="1"/>
</dbReference>
<dbReference type="GO" id="GO:0015979">
    <property type="term" value="P:photosynthesis"/>
    <property type="evidence" value="ECO:0007669"/>
    <property type="project" value="UniProtKB-KW"/>
</dbReference>
<evidence type="ECO:0000256" key="4">
    <source>
        <dbReference type="ARBA" id="ARBA00022738"/>
    </source>
</evidence>
<dbReference type="InterPro" id="IPR038255">
    <property type="entry name" value="PBS_linker_sf"/>
</dbReference>
<evidence type="ECO:0000259" key="8">
    <source>
        <dbReference type="PROSITE" id="PS51441"/>
    </source>
</evidence>
<evidence type="ECO:0000313" key="10">
    <source>
        <dbReference type="EMBL" id="NER30239.1"/>
    </source>
</evidence>
<feature type="domain" description="CpcD-like" evidence="8">
    <location>
        <begin position="212"/>
        <end position="263"/>
    </location>
</feature>
<feature type="domain" description="PBS-linker" evidence="9">
    <location>
        <begin position="1"/>
        <end position="179"/>
    </location>
</feature>
<keyword evidence="2" id="KW-0602">Photosynthesis</keyword>
<dbReference type="Pfam" id="PF01383">
    <property type="entry name" value="CpcD"/>
    <property type="match status" value="1"/>
</dbReference>
<dbReference type="EMBL" id="JAAHFQ010000511">
    <property type="protein sequence ID" value="NER30239.1"/>
    <property type="molecule type" value="Genomic_DNA"/>
</dbReference>
<evidence type="ECO:0000256" key="1">
    <source>
        <dbReference type="ARBA" id="ARBA00004445"/>
    </source>
</evidence>
<dbReference type="PROSITE" id="PS51445">
    <property type="entry name" value="PBS_LINKER"/>
    <property type="match status" value="1"/>
</dbReference>
<gene>
    <name evidence="10" type="ORF">F6J89_22100</name>
</gene>
<evidence type="ECO:0000256" key="2">
    <source>
        <dbReference type="ARBA" id="ARBA00022531"/>
    </source>
</evidence>
<dbReference type="InterPro" id="IPR016470">
    <property type="entry name" value="Phycobilisome"/>
</dbReference>
<keyword evidence="6" id="KW-0472">Membrane</keyword>
<sequence>MGNLTASATLGLDAFECEPVELRPYATEDDLQVVIRAVYKQVLGNKHLLECDRLSSAESLLRNGDVTVRGFVRIVAQSELYQSLFFQSASPYRFIELNCKHLLGRAPLDQAEISEHVQIYNGQGYEAEIDSYIDSNEYAENFGENIVPYPRSIRSQGGIKNVGFNRMFSLLRGSATSDSAKDAKLITSVASNLSPKVKPPAMGNGASYGNTGKRFCITVSTATAAARLNKLSKIEYLVNYDQLNQQVRSIHKMGGKIKSIDEVI</sequence>
<comment type="caution">
    <text evidence="10">The sequence shown here is derived from an EMBL/GenBank/DDBJ whole genome shotgun (WGS) entry which is preliminary data.</text>
</comment>
<dbReference type="InterPro" id="IPR001297">
    <property type="entry name" value="PBS_linker_dom"/>
</dbReference>
<keyword evidence="4 7" id="KW-0605">Phycobilisome</keyword>
<dbReference type="PROSITE" id="PS51441">
    <property type="entry name" value="CPCD_LIKE"/>
    <property type="match status" value="1"/>
</dbReference>
<dbReference type="SMART" id="SM01094">
    <property type="entry name" value="CpcD"/>
    <property type="match status" value="1"/>
</dbReference>
<evidence type="ECO:0000259" key="9">
    <source>
        <dbReference type="PROSITE" id="PS51445"/>
    </source>
</evidence>
<dbReference type="PANTHER" id="PTHR34011">
    <property type="entry name" value="PHYCOBILISOME 32.1 KDA LINKER POLYPEPTIDE, PHYCOCYANIN-ASSOCIATED, ROD 2-RELATED"/>
    <property type="match status" value="1"/>
</dbReference>
<reference evidence="10" key="1">
    <citation type="submission" date="2019-11" db="EMBL/GenBank/DDBJ databases">
        <title>Genomic insights into an expanded diversity of filamentous marine cyanobacteria reveals the extraordinary biosynthetic potential of Moorea and Okeania.</title>
        <authorList>
            <person name="Ferreira Leao T."/>
            <person name="Wang M."/>
            <person name="Moss N."/>
            <person name="Da Silva R."/>
            <person name="Sanders J."/>
            <person name="Nurk S."/>
            <person name="Gurevich A."/>
            <person name="Humphrey G."/>
            <person name="Reher R."/>
            <person name="Zhu Q."/>
            <person name="Belda-Ferre P."/>
            <person name="Glukhov E."/>
            <person name="Rex R."/>
            <person name="Dorrestein P.C."/>
            <person name="Knight R."/>
            <person name="Pevzner P."/>
            <person name="Gerwick W.H."/>
            <person name="Gerwick L."/>
        </authorList>
    </citation>
    <scope>NUCLEOTIDE SEQUENCE</scope>
    <source>
        <strain evidence="10">SIO1C4</strain>
    </source>
</reference>
<dbReference type="Pfam" id="PF00427">
    <property type="entry name" value="PBS_linker_poly"/>
    <property type="match status" value="1"/>
</dbReference>
<proteinExistence type="inferred from homology"/>
<dbReference type="AlphaFoldDB" id="A0A6B3NAV9"/>